<dbReference type="GO" id="GO:0042158">
    <property type="term" value="P:lipoprotein biosynthetic process"/>
    <property type="evidence" value="ECO:0007669"/>
    <property type="project" value="InterPro"/>
</dbReference>
<protein>
    <recommendedName>
        <fullName evidence="10">Prolipoprotein diacylglyceryl transferase</fullName>
    </recommendedName>
</protein>
<evidence type="ECO:0000256" key="4">
    <source>
        <dbReference type="ARBA" id="ARBA00022692"/>
    </source>
</evidence>
<dbReference type="GO" id="GO:0005886">
    <property type="term" value="C:plasma membrane"/>
    <property type="evidence" value="ECO:0007669"/>
    <property type="project" value="InterPro"/>
</dbReference>
<keyword evidence="2" id="KW-1003">Cell membrane</keyword>
<keyword evidence="5 7" id="KW-1133">Transmembrane helix</keyword>
<name>A0A1F6V4G7_9PROT</name>
<evidence type="ECO:0000256" key="2">
    <source>
        <dbReference type="ARBA" id="ARBA00022475"/>
    </source>
</evidence>
<proteinExistence type="inferred from homology"/>
<keyword evidence="3" id="KW-0808">Transferase</keyword>
<feature type="transmembrane region" description="Helical" evidence="7">
    <location>
        <begin position="113"/>
        <end position="135"/>
    </location>
</feature>
<keyword evidence="4 7" id="KW-0812">Transmembrane</keyword>
<gene>
    <name evidence="8" type="ORF">A2W18_09045</name>
</gene>
<comment type="caution">
    <text evidence="8">The sequence shown here is derived from an EMBL/GenBank/DDBJ whole genome shotgun (WGS) entry which is preliminary data.</text>
</comment>
<evidence type="ECO:0000256" key="7">
    <source>
        <dbReference type="SAM" id="Phobius"/>
    </source>
</evidence>
<sequence>MRRILFQWRGFTVWSYPAMLYIGLVVGVVAGNAAAHAAGIDALRVYVATLVLIPAALIGARLLYVASEWPRYRGNLRRIWNRSNGGAAMYGGLALALAFSWPLLAALDLSFGGFWDVTTFTILVGMIFTRVGCLLNGCCAGRPSRGWCSVNLPNHLGVWERRIPTQCLEAGWAAVLLVLAIAFWRRLPFPGALFLLATAGYAGGRLLLESARERQRGASAFTLYHALSLVMIILSVAGLAAWPK</sequence>
<accession>A0A1F6V4G7</accession>
<evidence type="ECO:0000313" key="8">
    <source>
        <dbReference type="EMBL" id="OGI64563.1"/>
    </source>
</evidence>
<feature type="transmembrane region" description="Helical" evidence="7">
    <location>
        <begin position="45"/>
        <end position="66"/>
    </location>
</feature>
<reference evidence="8 9" key="1">
    <citation type="journal article" date="2016" name="Nat. Commun.">
        <title>Thousands of microbial genomes shed light on interconnected biogeochemical processes in an aquifer system.</title>
        <authorList>
            <person name="Anantharaman K."/>
            <person name="Brown C.T."/>
            <person name="Hug L.A."/>
            <person name="Sharon I."/>
            <person name="Castelle C.J."/>
            <person name="Probst A.J."/>
            <person name="Thomas B.C."/>
            <person name="Singh A."/>
            <person name="Wilkins M.J."/>
            <person name="Karaoz U."/>
            <person name="Brodie E.L."/>
            <person name="Williams K.H."/>
            <person name="Hubbard S.S."/>
            <person name="Banfield J.F."/>
        </authorList>
    </citation>
    <scope>NUCLEOTIDE SEQUENCE [LARGE SCALE GENOMIC DNA]</scope>
</reference>
<keyword evidence="6 7" id="KW-0472">Membrane</keyword>
<dbReference type="Pfam" id="PF01790">
    <property type="entry name" value="LGT"/>
    <property type="match status" value="1"/>
</dbReference>
<dbReference type="InterPro" id="IPR001640">
    <property type="entry name" value="Lgt"/>
</dbReference>
<comment type="similarity">
    <text evidence="1">Belongs to the Lgt family.</text>
</comment>
<dbReference type="Proteomes" id="UP000179076">
    <property type="component" value="Unassembled WGS sequence"/>
</dbReference>
<dbReference type="PANTHER" id="PTHR30589:SF0">
    <property type="entry name" value="PHOSPHATIDYLGLYCEROL--PROLIPOPROTEIN DIACYLGLYCERYL TRANSFERASE"/>
    <property type="match status" value="1"/>
</dbReference>
<dbReference type="GO" id="GO:0008961">
    <property type="term" value="F:phosphatidylglycerol-prolipoprotein diacylglyceryl transferase activity"/>
    <property type="evidence" value="ECO:0007669"/>
    <property type="project" value="InterPro"/>
</dbReference>
<feature type="transmembrane region" description="Helical" evidence="7">
    <location>
        <begin position="190"/>
        <end position="208"/>
    </location>
</feature>
<dbReference type="AlphaFoldDB" id="A0A1F6V4G7"/>
<evidence type="ECO:0000256" key="3">
    <source>
        <dbReference type="ARBA" id="ARBA00022679"/>
    </source>
</evidence>
<feature type="transmembrane region" description="Helical" evidence="7">
    <location>
        <begin position="20"/>
        <end position="39"/>
    </location>
</feature>
<evidence type="ECO:0000256" key="1">
    <source>
        <dbReference type="ARBA" id="ARBA00007150"/>
    </source>
</evidence>
<evidence type="ECO:0000256" key="5">
    <source>
        <dbReference type="ARBA" id="ARBA00022989"/>
    </source>
</evidence>
<feature type="transmembrane region" description="Helical" evidence="7">
    <location>
        <begin position="220"/>
        <end position="242"/>
    </location>
</feature>
<evidence type="ECO:0008006" key="10">
    <source>
        <dbReference type="Google" id="ProtNLM"/>
    </source>
</evidence>
<feature type="transmembrane region" description="Helical" evidence="7">
    <location>
        <begin position="87"/>
        <end position="107"/>
    </location>
</feature>
<dbReference type="EMBL" id="MFSP01000130">
    <property type="protein sequence ID" value="OGI64563.1"/>
    <property type="molecule type" value="Genomic_DNA"/>
</dbReference>
<organism evidence="8 9">
    <name type="scientific">Candidatus Muproteobacteria bacterium RBG_16_60_9</name>
    <dbReference type="NCBI Taxonomy" id="1817755"/>
    <lineage>
        <taxon>Bacteria</taxon>
        <taxon>Pseudomonadati</taxon>
        <taxon>Pseudomonadota</taxon>
        <taxon>Candidatus Muproteobacteria</taxon>
    </lineage>
</organism>
<evidence type="ECO:0000256" key="6">
    <source>
        <dbReference type="ARBA" id="ARBA00023136"/>
    </source>
</evidence>
<dbReference type="PANTHER" id="PTHR30589">
    <property type="entry name" value="PROLIPOPROTEIN DIACYLGLYCERYL TRANSFERASE"/>
    <property type="match status" value="1"/>
</dbReference>
<feature type="transmembrane region" description="Helical" evidence="7">
    <location>
        <begin position="167"/>
        <end position="184"/>
    </location>
</feature>
<evidence type="ECO:0000313" key="9">
    <source>
        <dbReference type="Proteomes" id="UP000179076"/>
    </source>
</evidence>